<keyword evidence="3" id="KW-1185">Reference proteome</keyword>
<evidence type="ECO:0000256" key="1">
    <source>
        <dbReference type="SAM" id="SignalP"/>
    </source>
</evidence>
<protein>
    <submittedName>
        <fullName evidence="2">Uncharacterized protein</fullName>
    </submittedName>
</protein>
<dbReference type="RefSeq" id="WP_107036491.1">
    <property type="nucleotide sequence ID" value="NZ_CP098825.1"/>
</dbReference>
<keyword evidence="1" id="KW-0732">Signal</keyword>
<proteinExistence type="predicted"/>
<dbReference type="EMBL" id="PUBV01000020">
    <property type="protein sequence ID" value="PWB06732.1"/>
    <property type="molecule type" value="Genomic_DNA"/>
</dbReference>
<feature type="signal peptide" evidence="1">
    <location>
        <begin position="1"/>
        <end position="22"/>
    </location>
</feature>
<organism evidence="2 3">
    <name type="scientific">Paramuribaculum intestinale</name>
    <dbReference type="NCBI Taxonomy" id="2094151"/>
    <lineage>
        <taxon>Bacteria</taxon>
        <taxon>Pseudomonadati</taxon>
        <taxon>Bacteroidota</taxon>
        <taxon>Bacteroidia</taxon>
        <taxon>Bacteroidales</taxon>
        <taxon>Muribaculaceae</taxon>
        <taxon>Paramuribaculum</taxon>
    </lineage>
</organism>
<accession>A0A2V1IQK8</accession>
<dbReference type="AlphaFoldDB" id="A0A2V1IQK8"/>
<gene>
    <name evidence="2" type="ORF">C5O25_09420</name>
</gene>
<sequence length="133" mass="14449">MKKVFSLMLLLIATLSFLPSCSSDDDEPDNIQSQMIGTWNATSVKFSGDNDWTDITKYPSMSLSITFNQDGSYSGRGALGNGSGIYTVSGKTIKTYVGGELYGTYYVKTVSGNYAELTLTMGTSSMEIKATRR</sequence>
<dbReference type="Proteomes" id="UP000244925">
    <property type="component" value="Unassembled WGS sequence"/>
</dbReference>
<reference evidence="3" key="1">
    <citation type="submission" date="2018-02" db="EMBL/GenBank/DDBJ databases">
        <authorList>
            <person name="Clavel T."/>
            <person name="Strowig T."/>
        </authorList>
    </citation>
    <scope>NUCLEOTIDE SEQUENCE [LARGE SCALE GENOMIC DNA]</scope>
    <source>
        <strain evidence="3">DSM 100764</strain>
    </source>
</reference>
<name>A0A2V1IQK8_9BACT</name>
<dbReference type="GeneID" id="93424733"/>
<feature type="chain" id="PRO_5016128468" evidence="1">
    <location>
        <begin position="23"/>
        <end position="133"/>
    </location>
</feature>
<evidence type="ECO:0000313" key="2">
    <source>
        <dbReference type="EMBL" id="PWB06732.1"/>
    </source>
</evidence>
<comment type="caution">
    <text evidence="2">The sequence shown here is derived from an EMBL/GenBank/DDBJ whole genome shotgun (WGS) entry which is preliminary data.</text>
</comment>
<evidence type="ECO:0000313" key="3">
    <source>
        <dbReference type="Proteomes" id="UP000244925"/>
    </source>
</evidence>